<sequence length="159" mass="15798">MASKPASKAPGKPPKGATTPPKSPATPSSARSTSTTGSASTQVDVGAVARAVSTGFMILVFGGLIQPIVSTYVPVIGMFWLIIVAVTAFASAGARVGLACPNPPLHGAGAAVISYLLVVPLMFLQGTFNPLYTVFSFAAAAVVGAAAGHIAGRSKTTGN</sequence>
<organism evidence="3 4">
    <name type="scientific">Actinomycetospora endophytica</name>
    <dbReference type="NCBI Taxonomy" id="2291215"/>
    <lineage>
        <taxon>Bacteria</taxon>
        <taxon>Bacillati</taxon>
        <taxon>Actinomycetota</taxon>
        <taxon>Actinomycetes</taxon>
        <taxon>Pseudonocardiales</taxon>
        <taxon>Pseudonocardiaceae</taxon>
        <taxon>Actinomycetospora</taxon>
    </lineage>
</organism>
<evidence type="ECO:0000313" key="4">
    <source>
        <dbReference type="Proteomes" id="UP001199469"/>
    </source>
</evidence>
<feature type="transmembrane region" description="Helical" evidence="2">
    <location>
        <begin position="47"/>
        <end position="65"/>
    </location>
</feature>
<dbReference type="RefSeq" id="WP_230732503.1">
    <property type="nucleotide sequence ID" value="NZ_JAJNDB010000001.1"/>
</dbReference>
<name>A0ABS8P6I8_9PSEU</name>
<keyword evidence="2" id="KW-0472">Membrane</keyword>
<feature type="transmembrane region" description="Helical" evidence="2">
    <location>
        <begin position="105"/>
        <end position="124"/>
    </location>
</feature>
<protein>
    <recommendedName>
        <fullName evidence="5">SPW repeat-containing protein</fullName>
    </recommendedName>
</protein>
<proteinExistence type="predicted"/>
<keyword evidence="4" id="KW-1185">Reference proteome</keyword>
<dbReference type="EMBL" id="JAJNDB010000001">
    <property type="protein sequence ID" value="MCD2193759.1"/>
    <property type="molecule type" value="Genomic_DNA"/>
</dbReference>
<keyword evidence="2" id="KW-0812">Transmembrane</keyword>
<feature type="transmembrane region" description="Helical" evidence="2">
    <location>
        <begin position="72"/>
        <end position="93"/>
    </location>
</feature>
<reference evidence="3 4" key="1">
    <citation type="submission" date="2021-11" db="EMBL/GenBank/DDBJ databases">
        <title>Draft genome sequence of Actinomycetospora sp. SF1 isolated from the rhizosphere soil.</title>
        <authorList>
            <person name="Duangmal K."/>
            <person name="Chantavorakit T."/>
        </authorList>
    </citation>
    <scope>NUCLEOTIDE SEQUENCE [LARGE SCALE GENOMIC DNA]</scope>
    <source>
        <strain evidence="3 4">TBRC 5722</strain>
    </source>
</reference>
<accession>A0ABS8P6I8</accession>
<keyword evidence="2" id="KW-1133">Transmembrane helix</keyword>
<gene>
    <name evidence="3" type="ORF">LQ327_10255</name>
</gene>
<feature type="region of interest" description="Disordered" evidence="1">
    <location>
        <begin position="1"/>
        <end position="38"/>
    </location>
</feature>
<comment type="caution">
    <text evidence="3">The sequence shown here is derived from an EMBL/GenBank/DDBJ whole genome shotgun (WGS) entry which is preliminary data.</text>
</comment>
<evidence type="ECO:0008006" key="5">
    <source>
        <dbReference type="Google" id="ProtNLM"/>
    </source>
</evidence>
<evidence type="ECO:0000313" key="3">
    <source>
        <dbReference type="EMBL" id="MCD2193759.1"/>
    </source>
</evidence>
<dbReference type="Proteomes" id="UP001199469">
    <property type="component" value="Unassembled WGS sequence"/>
</dbReference>
<feature type="transmembrane region" description="Helical" evidence="2">
    <location>
        <begin position="131"/>
        <end position="151"/>
    </location>
</feature>
<evidence type="ECO:0000256" key="1">
    <source>
        <dbReference type="SAM" id="MobiDB-lite"/>
    </source>
</evidence>
<evidence type="ECO:0000256" key="2">
    <source>
        <dbReference type="SAM" id="Phobius"/>
    </source>
</evidence>